<dbReference type="GO" id="GO:0061603">
    <property type="term" value="F:molybdenum cofactor guanylyltransferase activity"/>
    <property type="evidence" value="ECO:0007669"/>
    <property type="project" value="UniProtKB-EC"/>
</dbReference>
<feature type="domain" description="MobA-like NTP transferase" evidence="9">
    <location>
        <begin position="6"/>
        <end position="154"/>
    </location>
</feature>
<dbReference type="InterPro" id="IPR025877">
    <property type="entry name" value="MobA-like_NTP_Trfase"/>
</dbReference>
<dbReference type="CDD" id="cd02503">
    <property type="entry name" value="MobA"/>
    <property type="match status" value="1"/>
</dbReference>
<feature type="binding site" evidence="8">
    <location>
        <position position="94"/>
    </location>
    <ligand>
        <name>GTP</name>
        <dbReference type="ChEBI" id="CHEBI:37565"/>
    </ligand>
</feature>
<dbReference type="PANTHER" id="PTHR19136">
    <property type="entry name" value="MOLYBDENUM COFACTOR GUANYLYLTRANSFERASE"/>
    <property type="match status" value="1"/>
</dbReference>
<comment type="subcellular location">
    <subcellularLocation>
        <location evidence="8">Cytoplasm</location>
    </subcellularLocation>
</comment>
<dbReference type="AlphaFoldDB" id="A0A1H9ZCW3"/>
<comment type="domain">
    <text evidence="8">The N-terminal domain determines nucleotide recognition and specific binding, while the C-terminal domain determines the specific binding to the target protein.</text>
</comment>
<feature type="binding site" evidence="8">
    <location>
        <begin position="8"/>
        <end position="10"/>
    </location>
    <ligand>
        <name>GTP</name>
        <dbReference type="ChEBI" id="CHEBI:37565"/>
    </ligand>
</feature>
<feature type="binding site" evidence="8">
    <location>
        <position position="20"/>
    </location>
    <ligand>
        <name>GTP</name>
        <dbReference type="ChEBI" id="CHEBI:37565"/>
    </ligand>
</feature>
<dbReference type="GO" id="GO:0006777">
    <property type="term" value="P:Mo-molybdopterin cofactor biosynthetic process"/>
    <property type="evidence" value="ECO:0007669"/>
    <property type="project" value="UniProtKB-KW"/>
</dbReference>
<evidence type="ECO:0000259" key="9">
    <source>
        <dbReference type="Pfam" id="PF12804"/>
    </source>
</evidence>
<keyword evidence="1 8" id="KW-0963">Cytoplasm</keyword>
<dbReference type="HAMAP" id="MF_00316">
    <property type="entry name" value="MobA"/>
    <property type="match status" value="1"/>
</dbReference>
<feature type="binding site" evidence="8">
    <location>
        <position position="65"/>
    </location>
    <ligand>
        <name>GTP</name>
        <dbReference type="ChEBI" id="CHEBI:37565"/>
    </ligand>
</feature>
<dbReference type="OrthoDB" id="285216at2"/>
<evidence type="ECO:0000256" key="1">
    <source>
        <dbReference type="ARBA" id="ARBA00022490"/>
    </source>
</evidence>
<dbReference type="STRING" id="930131.SAMN05216389_102198"/>
<dbReference type="InterPro" id="IPR029044">
    <property type="entry name" value="Nucleotide-diphossugar_trans"/>
</dbReference>
<evidence type="ECO:0000256" key="7">
    <source>
        <dbReference type="ARBA" id="ARBA00023150"/>
    </source>
</evidence>
<evidence type="ECO:0000256" key="5">
    <source>
        <dbReference type="ARBA" id="ARBA00022842"/>
    </source>
</evidence>
<dbReference type="EMBL" id="FOHE01000002">
    <property type="protein sequence ID" value="SES79322.1"/>
    <property type="molecule type" value="Genomic_DNA"/>
</dbReference>
<evidence type="ECO:0000313" key="10">
    <source>
        <dbReference type="EMBL" id="SES79322.1"/>
    </source>
</evidence>
<dbReference type="SUPFAM" id="SSF53448">
    <property type="entry name" value="Nucleotide-diphospho-sugar transferases"/>
    <property type="match status" value="1"/>
</dbReference>
<dbReference type="GO" id="GO:0005737">
    <property type="term" value="C:cytoplasm"/>
    <property type="evidence" value="ECO:0007669"/>
    <property type="project" value="UniProtKB-SubCell"/>
</dbReference>
<gene>
    <name evidence="8" type="primary">mobA</name>
    <name evidence="10" type="ORF">SAMN05216389_102198</name>
</gene>
<dbReference type="PANTHER" id="PTHR19136:SF81">
    <property type="entry name" value="MOLYBDENUM COFACTOR GUANYLYLTRANSFERASE"/>
    <property type="match status" value="1"/>
</dbReference>
<keyword evidence="6 8" id="KW-0342">GTP-binding</keyword>
<comment type="cofactor">
    <cofactor evidence="8">
        <name>Mg(2+)</name>
        <dbReference type="ChEBI" id="CHEBI:18420"/>
    </cofactor>
</comment>
<dbReference type="RefSeq" id="WP_090866808.1">
    <property type="nucleotide sequence ID" value="NZ_FOHE01000002.1"/>
</dbReference>
<keyword evidence="5 8" id="KW-0460">Magnesium</keyword>
<organism evidence="10 11">
    <name type="scientific">Oceanobacillus limi</name>
    <dbReference type="NCBI Taxonomy" id="930131"/>
    <lineage>
        <taxon>Bacteria</taxon>
        <taxon>Bacillati</taxon>
        <taxon>Bacillota</taxon>
        <taxon>Bacilli</taxon>
        <taxon>Bacillales</taxon>
        <taxon>Bacillaceae</taxon>
        <taxon>Oceanobacillus</taxon>
    </lineage>
</organism>
<dbReference type="Pfam" id="PF12804">
    <property type="entry name" value="NTP_transf_3"/>
    <property type="match status" value="1"/>
</dbReference>
<keyword evidence="3 8" id="KW-0479">Metal-binding</keyword>
<evidence type="ECO:0000256" key="8">
    <source>
        <dbReference type="HAMAP-Rule" id="MF_00316"/>
    </source>
</evidence>
<evidence type="ECO:0000256" key="6">
    <source>
        <dbReference type="ARBA" id="ARBA00023134"/>
    </source>
</evidence>
<dbReference type="GO" id="GO:0046872">
    <property type="term" value="F:metal ion binding"/>
    <property type="evidence" value="ECO:0007669"/>
    <property type="project" value="UniProtKB-KW"/>
</dbReference>
<protein>
    <recommendedName>
        <fullName evidence="8">Probable molybdenum cofactor guanylyltransferase</fullName>
        <shortName evidence="8">MoCo guanylyltransferase</shortName>
        <ecNumber evidence="8">2.7.7.77</ecNumber>
    </recommendedName>
    <alternativeName>
        <fullName evidence="8">GTP:molybdopterin guanylyltransferase</fullName>
    </alternativeName>
    <alternativeName>
        <fullName evidence="8">Mo-MPT guanylyltransferase</fullName>
    </alternativeName>
    <alternativeName>
        <fullName evidence="8">Molybdopterin guanylyltransferase</fullName>
    </alternativeName>
    <alternativeName>
        <fullName evidence="8">Molybdopterin-guanine dinucleotide synthase</fullName>
        <shortName evidence="8">MGD synthase</shortName>
    </alternativeName>
</protein>
<keyword evidence="2 8" id="KW-0808">Transferase</keyword>
<evidence type="ECO:0000313" key="11">
    <source>
        <dbReference type="Proteomes" id="UP000198618"/>
    </source>
</evidence>
<evidence type="ECO:0000256" key="2">
    <source>
        <dbReference type="ARBA" id="ARBA00022679"/>
    </source>
</evidence>
<dbReference type="EC" id="2.7.7.77" evidence="8"/>
<dbReference type="Gene3D" id="3.90.550.10">
    <property type="entry name" value="Spore Coat Polysaccharide Biosynthesis Protein SpsA, Chain A"/>
    <property type="match status" value="1"/>
</dbReference>
<name>A0A1H9ZCW3_9BACI</name>
<accession>A0A1H9ZCW3</accession>
<keyword evidence="7 8" id="KW-0501">Molybdenum cofactor biosynthesis</keyword>
<dbReference type="InterPro" id="IPR013482">
    <property type="entry name" value="Molybde_CF_guanTrfase"/>
</dbReference>
<keyword evidence="4 8" id="KW-0547">Nucleotide-binding</keyword>
<comment type="caution">
    <text evidence="8">Lacks conserved residue(s) required for the propagation of feature annotation.</text>
</comment>
<dbReference type="Proteomes" id="UP000198618">
    <property type="component" value="Unassembled WGS sequence"/>
</dbReference>
<comment type="catalytic activity">
    <reaction evidence="8">
        <text>Mo-molybdopterin + GTP + H(+) = Mo-molybdopterin guanine dinucleotide + diphosphate</text>
        <dbReference type="Rhea" id="RHEA:34243"/>
        <dbReference type="ChEBI" id="CHEBI:15378"/>
        <dbReference type="ChEBI" id="CHEBI:33019"/>
        <dbReference type="ChEBI" id="CHEBI:37565"/>
        <dbReference type="ChEBI" id="CHEBI:71302"/>
        <dbReference type="ChEBI" id="CHEBI:71310"/>
        <dbReference type="EC" id="2.7.7.77"/>
    </reaction>
</comment>
<reference evidence="10 11" key="1">
    <citation type="submission" date="2016-10" db="EMBL/GenBank/DDBJ databases">
        <authorList>
            <person name="de Groot N.N."/>
        </authorList>
    </citation>
    <scope>NUCLEOTIDE SEQUENCE [LARGE SCALE GENOMIC DNA]</scope>
    <source>
        <strain evidence="10 11">IBRC-M 10780</strain>
    </source>
</reference>
<sequence>MKVCSVVLSGGNSSRMGTNKSLLKLNGKTVIESIIKQLERCSDEIVVSANNNKDYDFLSVPIINDRFNNKGPLAGMEAALYYIKADYYVIAACDMPFVDSKVYRYLINNIGSHDAIIPVYQGRIHPVSGVFKRDVLPHIQHLLNRDQLSIRKLFNHINVKFMEEFTTIPSSQLENHFFNMNKPADYEKAKFLSGLL</sequence>
<keyword evidence="10" id="KW-0548">Nucleotidyltransferase</keyword>
<dbReference type="GO" id="GO:0005525">
    <property type="term" value="F:GTP binding"/>
    <property type="evidence" value="ECO:0007669"/>
    <property type="project" value="UniProtKB-UniRule"/>
</dbReference>
<proteinExistence type="inferred from homology"/>
<comment type="similarity">
    <text evidence="8">Belongs to the MobA family.</text>
</comment>
<evidence type="ECO:0000256" key="4">
    <source>
        <dbReference type="ARBA" id="ARBA00022741"/>
    </source>
</evidence>
<evidence type="ECO:0000256" key="3">
    <source>
        <dbReference type="ARBA" id="ARBA00022723"/>
    </source>
</evidence>
<feature type="binding site" evidence="8">
    <location>
        <position position="94"/>
    </location>
    <ligand>
        <name>Mg(2+)</name>
        <dbReference type="ChEBI" id="CHEBI:18420"/>
    </ligand>
</feature>
<comment type="function">
    <text evidence="8">Transfers a GMP moiety from GTP to Mo-molybdopterin (Mo-MPT) cofactor (Moco or molybdenum cofactor) to form Mo-molybdopterin guanine dinucleotide (Mo-MGD) cofactor.</text>
</comment>
<keyword evidence="11" id="KW-1185">Reference proteome</keyword>